<sequence length="114" mass="13262">MSYERPSSVRPRGESPTLSDETLERNRERSKQYYAMHRDKVLAKLKSKYAQKREAETKAYYEKHRCFFESYFKVDVPTTTRELPSTRGNESTTALSTQERTTAAGPLDLSFILN</sequence>
<organism evidence="2 3">
    <name type="scientific">Saprolegnia parasitica (strain CBS 223.65)</name>
    <dbReference type="NCBI Taxonomy" id="695850"/>
    <lineage>
        <taxon>Eukaryota</taxon>
        <taxon>Sar</taxon>
        <taxon>Stramenopiles</taxon>
        <taxon>Oomycota</taxon>
        <taxon>Saprolegniomycetes</taxon>
        <taxon>Saprolegniales</taxon>
        <taxon>Saprolegniaceae</taxon>
        <taxon>Saprolegnia</taxon>
    </lineage>
</organism>
<dbReference type="AlphaFoldDB" id="A0A067C586"/>
<protein>
    <submittedName>
        <fullName evidence="2">Uncharacterized protein</fullName>
    </submittedName>
</protein>
<dbReference type="GeneID" id="24134924"/>
<feature type="region of interest" description="Disordered" evidence="1">
    <location>
        <begin position="1"/>
        <end position="34"/>
    </location>
</feature>
<evidence type="ECO:0000313" key="3">
    <source>
        <dbReference type="Proteomes" id="UP000030745"/>
    </source>
</evidence>
<dbReference type="RefSeq" id="XP_012207599.1">
    <property type="nucleotide sequence ID" value="XM_012352209.1"/>
</dbReference>
<reference evidence="2 3" key="1">
    <citation type="journal article" date="2013" name="PLoS Genet.">
        <title>Distinctive expansion of potential virulence genes in the genome of the oomycete fish pathogen Saprolegnia parasitica.</title>
        <authorList>
            <person name="Jiang R.H."/>
            <person name="de Bruijn I."/>
            <person name="Haas B.J."/>
            <person name="Belmonte R."/>
            <person name="Lobach L."/>
            <person name="Christie J."/>
            <person name="van den Ackerveken G."/>
            <person name="Bottin A."/>
            <person name="Bulone V."/>
            <person name="Diaz-Moreno S.M."/>
            <person name="Dumas B."/>
            <person name="Fan L."/>
            <person name="Gaulin E."/>
            <person name="Govers F."/>
            <person name="Grenville-Briggs L.J."/>
            <person name="Horner N.R."/>
            <person name="Levin J.Z."/>
            <person name="Mammella M."/>
            <person name="Meijer H.J."/>
            <person name="Morris P."/>
            <person name="Nusbaum C."/>
            <person name="Oome S."/>
            <person name="Phillips A.J."/>
            <person name="van Rooyen D."/>
            <person name="Rzeszutek E."/>
            <person name="Saraiva M."/>
            <person name="Secombes C.J."/>
            <person name="Seidl M.F."/>
            <person name="Snel B."/>
            <person name="Stassen J.H."/>
            <person name="Sykes S."/>
            <person name="Tripathy S."/>
            <person name="van den Berg H."/>
            <person name="Vega-Arreguin J.C."/>
            <person name="Wawra S."/>
            <person name="Young S.K."/>
            <person name="Zeng Q."/>
            <person name="Dieguez-Uribeondo J."/>
            <person name="Russ C."/>
            <person name="Tyler B.M."/>
            <person name="van West P."/>
        </authorList>
    </citation>
    <scope>NUCLEOTIDE SEQUENCE [LARGE SCALE GENOMIC DNA]</scope>
    <source>
        <strain evidence="2 3">CBS 223.65</strain>
    </source>
</reference>
<dbReference type="VEuPathDB" id="FungiDB:SPRG_13014"/>
<name>A0A067C586_SAPPC</name>
<feature type="region of interest" description="Disordered" evidence="1">
    <location>
        <begin position="79"/>
        <end position="101"/>
    </location>
</feature>
<dbReference type="OrthoDB" id="77988at2759"/>
<gene>
    <name evidence="2" type="ORF">SPRG_13014</name>
</gene>
<dbReference type="KEGG" id="spar:SPRG_13014"/>
<evidence type="ECO:0000256" key="1">
    <source>
        <dbReference type="SAM" id="MobiDB-lite"/>
    </source>
</evidence>
<dbReference type="Proteomes" id="UP000030745">
    <property type="component" value="Unassembled WGS sequence"/>
</dbReference>
<dbReference type="EMBL" id="KK583282">
    <property type="protein sequence ID" value="KDO21676.1"/>
    <property type="molecule type" value="Genomic_DNA"/>
</dbReference>
<accession>A0A067C586</accession>
<keyword evidence="3" id="KW-1185">Reference proteome</keyword>
<dbReference type="OMA" id="HRHFFES"/>
<evidence type="ECO:0000313" key="2">
    <source>
        <dbReference type="EMBL" id="KDO21676.1"/>
    </source>
</evidence>
<feature type="compositionally biased region" description="Basic and acidic residues" evidence="1">
    <location>
        <begin position="22"/>
        <end position="34"/>
    </location>
</feature>
<proteinExistence type="predicted"/>